<evidence type="ECO:0000313" key="2">
    <source>
        <dbReference type="WBParaSite" id="PDA_v2.g12728.t1"/>
    </source>
</evidence>
<dbReference type="WBParaSite" id="PDA_v2.g12728.t1">
    <property type="protein sequence ID" value="PDA_v2.g12728.t1"/>
    <property type="gene ID" value="PDA_v2.g12728"/>
</dbReference>
<evidence type="ECO:0000313" key="1">
    <source>
        <dbReference type="Proteomes" id="UP000887578"/>
    </source>
</evidence>
<dbReference type="AlphaFoldDB" id="A0A914P4C2"/>
<dbReference type="Proteomes" id="UP000887578">
    <property type="component" value="Unplaced"/>
</dbReference>
<reference evidence="2" key="1">
    <citation type="submission" date="2022-11" db="UniProtKB">
        <authorList>
            <consortium name="WormBaseParasite"/>
        </authorList>
    </citation>
    <scope>IDENTIFICATION</scope>
</reference>
<name>A0A914P4C2_9BILA</name>
<keyword evidence="1" id="KW-1185">Reference proteome</keyword>
<protein>
    <submittedName>
        <fullName evidence="2">Uncharacterized protein</fullName>
    </submittedName>
</protein>
<proteinExistence type="predicted"/>
<organism evidence="1 2">
    <name type="scientific">Panagrolaimus davidi</name>
    <dbReference type="NCBI Taxonomy" id="227884"/>
    <lineage>
        <taxon>Eukaryota</taxon>
        <taxon>Metazoa</taxon>
        <taxon>Ecdysozoa</taxon>
        <taxon>Nematoda</taxon>
        <taxon>Chromadorea</taxon>
        <taxon>Rhabditida</taxon>
        <taxon>Tylenchina</taxon>
        <taxon>Panagrolaimomorpha</taxon>
        <taxon>Panagrolaimoidea</taxon>
        <taxon>Panagrolaimidae</taxon>
        <taxon>Panagrolaimus</taxon>
    </lineage>
</organism>
<accession>A0A914P4C2</accession>
<sequence>MPLRHLISVMDEQPEMYKNLRTKLQVFTVKNMFHMISTIEDDLRKQTNEVLKFNGLPAEAIPSIKEVEEIIKGLPGSIKLCEKFIQGMEKLSVVQLAEFYRRRIRL</sequence>